<dbReference type="Pfam" id="PF09820">
    <property type="entry name" value="AAA-ATPase_like"/>
    <property type="match status" value="1"/>
</dbReference>
<dbReference type="InterPro" id="IPR018631">
    <property type="entry name" value="AAA-ATPase-like_dom"/>
</dbReference>
<dbReference type="InterPro" id="IPR012547">
    <property type="entry name" value="PDDEXK_9"/>
</dbReference>
<feature type="domain" description="AAA-ATPase-like" evidence="1">
    <location>
        <begin position="9"/>
        <end position="199"/>
    </location>
</feature>
<organism evidence="2 3">
    <name type="scientific">Succinivibrio dextrinosolvens</name>
    <dbReference type="NCBI Taxonomy" id="83771"/>
    <lineage>
        <taxon>Bacteria</taxon>
        <taxon>Pseudomonadati</taxon>
        <taxon>Pseudomonadota</taxon>
        <taxon>Gammaproteobacteria</taxon>
        <taxon>Aeromonadales</taxon>
        <taxon>Succinivibrionaceae</taxon>
        <taxon>Succinivibrio</taxon>
    </lineage>
</organism>
<protein>
    <submittedName>
        <fullName evidence="2">PD-(D/E)XK nuclease superfamily protein</fullName>
    </submittedName>
</protein>
<keyword evidence="3" id="KW-1185">Reference proteome</keyword>
<dbReference type="PANTHER" id="PTHR34825">
    <property type="entry name" value="CONSERVED PROTEIN, WITH A WEAK D-GALACTARATE DEHYDRATASE/ALTRONATE HYDROLASE DOMAIN"/>
    <property type="match status" value="1"/>
</dbReference>
<dbReference type="PANTHER" id="PTHR34825:SF1">
    <property type="entry name" value="AAA-ATPASE-LIKE DOMAIN-CONTAINING PROTEIN"/>
    <property type="match status" value="1"/>
</dbReference>
<sequence>MKLIAQSENIENIIDKDSIYVDKTEYIYNLTKQYDRVFFSRPRRFGKSLTLNTIGTLFEKGVDPYFKGTWIYDKWDQDKYPVLHLSFLEYSATDLTEFKRQLCLSIYKFARAKKIQNVLDDKEPNVYITNLFDAMSDGEQLILLIDEYDRQLTANINNPELYEMFRICLRDFYGSIKGKKQIKFMAVTGVTRLKDVSIFSVGSDINDLSYEYVYSNMIGFTREEIKKFYMDYLKLGVSYENNKNSESVTDSEIENLLDRMAEHYDSYCFDKKYRNKVFSTYSVNNFLLNIASDKEIYFGDYWYDVGGLPSILMNYMESHNLNIENLLKSEIEISYNDFVNPTSLIDINENVLMCQTGYLTLKSELDPYDNVILGPANREVRTALFSLLSLRVYERNVSPYASGKKYVLEQGTAEDIIYLFNSVLAALAYDKYPVGDEFVLRAMLQVYLIGKNHDVRVEQHNNKGRSDILVNFPKRRVVLELKYTDKVSSEKAKLSEAENQIKEKGYGLENLGDRELIQIACVFNGARNKRQITMYKKVEKNK</sequence>
<evidence type="ECO:0000259" key="1">
    <source>
        <dbReference type="Pfam" id="PF09820"/>
    </source>
</evidence>
<reference evidence="2 3" key="1">
    <citation type="submission" date="2016-10" db="EMBL/GenBank/DDBJ databases">
        <authorList>
            <person name="Varghese N."/>
            <person name="Submissions S."/>
        </authorList>
    </citation>
    <scope>NUCLEOTIDE SEQUENCE [LARGE SCALE GENOMIC DNA]</scope>
    <source>
        <strain evidence="2 3">22B</strain>
    </source>
</reference>
<dbReference type="Pfam" id="PF08011">
    <property type="entry name" value="PDDEXK_9"/>
    <property type="match status" value="1"/>
</dbReference>
<dbReference type="OrthoDB" id="7060064at2"/>
<dbReference type="RefSeq" id="WP_074840665.1">
    <property type="nucleotide sequence ID" value="NZ_FOSF01000023.1"/>
</dbReference>
<evidence type="ECO:0000313" key="2">
    <source>
        <dbReference type="EMBL" id="SFK09106.1"/>
    </source>
</evidence>
<dbReference type="EMBL" id="FOSF01000023">
    <property type="protein sequence ID" value="SFK09106.1"/>
    <property type="molecule type" value="Genomic_DNA"/>
</dbReference>
<name>A0A662ZB62_9GAMM</name>
<proteinExistence type="predicted"/>
<dbReference type="AlphaFoldDB" id="A0A662ZB62"/>
<gene>
    <name evidence="2" type="ORF">SAMN04487865_102332</name>
</gene>
<dbReference type="Proteomes" id="UP000243374">
    <property type="component" value="Unassembled WGS sequence"/>
</dbReference>
<evidence type="ECO:0000313" key="3">
    <source>
        <dbReference type="Proteomes" id="UP000243374"/>
    </source>
</evidence>
<accession>A0A662ZB62</accession>